<sequence length="176" mass="19242">MGSASRRPLFARWTGTIFFNDMATLSCLLLARKSRTRRRRFTHSATPPRRHPVAEPPSHRAAIPCDPPSRAPIPLSLRAADTPSARAAPPLRPRCAGPPRPRRTGLRRPRPGRAPVRLSRSGHTTPARPGRAPAAPRRPSYTAWPATGASPTRGGPRPDSGRPSRRRRAPPNGRRG</sequence>
<feature type="transmembrane region" description="Helical" evidence="2">
    <location>
        <begin position="12"/>
        <end position="31"/>
    </location>
</feature>
<evidence type="ECO:0000313" key="3">
    <source>
        <dbReference type="EMBL" id="KAG2560749.1"/>
    </source>
</evidence>
<reference evidence="3" key="1">
    <citation type="submission" date="2020-05" db="EMBL/GenBank/DDBJ databases">
        <title>WGS assembly of Panicum virgatum.</title>
        <authorList>
            <person name="Lovell J.T."/>
            <person name="Jenkins J."/>
            <person name="Shu S."/>
            <person name="Juenger T.E."/>
            <person name="Schmutz J."/>
        </authorList>
    </citation>
    <scope>NUCLEOTIDE SEQUENCE</scope>
    <source>
        <strain evidence="3">AP13</strain>
    </source>
</reference>
<accession>A0A8T0PJD2</accession>
<feature type="compositionally biased region" description="Pro residues" evidence="1">
    <location>
        <begin position="90"/>
        <end position="99"/>
    </location>
</feature>
<gene>
    <name evidence="3" type="ORF">PVAP13_8KG083684</name>
</gene>
<organism evidence="3 4">
    <name type="scientific">Panicum virgatum</name>
    <name type="common">Blackwell switchgrass</name>
    <dbReference type="NCBI Taxonomy" id="38727"/>
    <lineage>
        <taxon>Eukaryota</taxon>
        <taxon>Viridiplantae</taxon>
        <taxon>Streptophyta</taxon>
        <taxon>Embryophyta</taxon>
        <taxon>Tracheophyta</taxon>
        <taxon>Spermatophyta</taxon>
        <taxon>Magnoliopsida</taxon>
        <taxon>Liliopsida</taxon>
        <taxon>Poales</taxon>
        <taxon>Poaceae</taxon>
        <taxon>PACMAD clade</taxon>
        <taxon>Panicoideae</taxon>
        <taxon>Panicodae</taxon>
        <taxon>Paniceae</taxon>
        <taxon>Panicinae</taxon>
        <taxon>Panicum</taxon>
        <taxon>Panicum sect. Hiantes</taxon>
    </lineage>
</organism>
<feature type="compositionally biased region" description="Low complexity" evidence="1">
    <location>
        <begin position="126"/>
        <end position="139"/>
    </location>
</feature>
<feature type="region of interest" description="Disordered" evidence="1">
    <location>
        <begin position="36"/>
        <end position="176"/>
    </location>
</feature>
<keyword evidence="2" id="KW-1133">Transmembrane helix</keyword>
<evidence type="ECO:0000313" key="4">
    <source>
        <dbReference type="Proteomes" id="UP000823388"/>
    </source>
</evidence>
<keyword evidence="2" id="KW-0472">Membrane</keyword>
<feature type="compositionally biased region" description="Basic residues" evidence="1">
    <location>
        <begin position="163"/>
        <end position="176"/>
    </location>
</feature>
<dbReference type="EMBL" id="CM029051">
    <property type="protein sequence ID" value="KAG2560749.1"/>
    <property type="molecule type" value="Genomic_DNA"/>
</dbReference>
<evidence type="ECO:0000256" key="2">
    <source>
        <dbReference type="SAM" id="Phobius"/>
    </source>
</evidence>
<keyword evidence="4" id="KW-1185">Reference proteome</keyword>
<comment type="caution">
    <text evidence="3">The sequence shown here is derived from an EMBL/GenBank/DDBJ whole genome shotgun (WGS) entry which is preliminary data.</text>
</comment>
<dbReference type="AlphaFoldDB" id="A0A8T0PJD2"/>
<evidence type="ECO:0000256" key="1">
    <source>
        <dbReference type="SAM" id="MobiDB-lite"/>
    </source>
</evidence>
<keyword evidence="2" id="KW-0812">Transmembrane</keyword>
<dbReference type="Proteomes" id="UP000823388">
    <property type="component" value="Chromosome 8K"/>
</dbReference>
<protein>
    <submittedName>
        <fullName evidence="3">Uncharacterized protein</fullName>
    </submittedName>
</protein>
<proteinExistence type="predicted"/>
<name>A0A8T0PJD2_PANVG</name>
<feature type="compositionally biased region" description="Basic residues" evidence="1">
    <location>
        <begin position="100"/>
        <end position="111"/>
    </location>
</feature>